<gene>
    <name evidence="2" type="ORF">AOX56_11260</name>
</gene>
<feature type="region of interest" description="Disordered" evidence="1">
    <location>
        <begin position="1"/>
        <end position="74"/>
    </location>
</feature>
<dbReference type="EMBL" id="LJZX01000025">
    <property type="protein sequence ID" value="PKQ80808.1"/>
    <property type="molecule type" value="Genomic_DNA"/>
</dbReference>
<feature type="compositionally biased region" description="Basic and acidic residues" evidence="1">
    <location>
        <begin position="19"/>
        <end position="31"/>
    </location>
</feature>
<comment type="caution">
    <text evidence="2">The sequence shown here is derived from an EMBL/GenBank/DDBJ whole genome shotgun (WGS) entry which is preliminary data.</text>
</comment>
<proteinExistence type="predicted"/>
<organism evidence="2 3">
    <name type="scientific">Aeromonas sobria</name>
    <dbReference type="NCBI Taxonomy" id="646"/>
    <lineage>
        <taxon>Bacteria</taxon>
        <taxon>Pseudomonadati</taxon>
        <taxon>Pseudomonadota</taxon>
        <taxon>Gammaproteobacteria</taxon>
        <taxon>Aeromonadales</taxon>
        <taxon>Aeromonadaceae</taxon>
        <taxon>Aeromonas</taxon>
    </lineage>
</organism>
<evidence type="ECO:0000313" key="3">
    <source>
        <dbReference type="Proteomes" id="UP000233526"/>
    </source>
</evidence>
<protein>
    <submittedName>
        <fullName evidence="2">Uncharacterized protein</fullName>
    </submittedName>
</protein>
<sequence>MGGLGADRGSDDWQLWRTARPDGEQEGDKVRQRSPAKGHRTEHYATSAPWGSNRNSHKQQGIALTSLSSVWIRR</sequence>
<feature type="compositionally biased region" description="Polar residues" evidence="1">
    <location>
        <begin position="49"/>
        <end position="74"/>
    </location>
</feature>
<evidence type="ECO:0000256" key="1">
    <source>
        <dbReference type="SAM" id="MobiDB-lite"/>
    </source>
</evidence>
<dbReference type="Proteomes" id="UP000233526">
    <property type="component" value="Unassembled WGS sequence"/>
</dbReference>
<name>A0A2N3J468_AERSO</name>
<accession>A0A2N3J468</accession>
<reference evidence="2 3" key="1">
    <citation type="journal article" date="2017" name="Front. Microbiol.">
        <title>Strong Genomic and Phenotypic Heterogeneity in the Aeromonas sobria Species Complex.</title>
        <authorList>
            <person name="Gauthier J."/>
            <person name="Vincent A.T."/>
            <person name="Charette S.J."/>
            <person name="Derome N."/>
        </authorList>
    </citation>
    <scope>NUCLEOTIDE SEQUENCE [LARGE SCALE GENOMIC DNA]</scope>
    <source>
        <strain evidence="2 3">JF2635</strain>
    </source>
</reference>
<evidence type="ECO:0000313" key="2">
    <source>
        <dbReference type="EMBL" id="PKQ80808.1"/>
    </source>
</evidence>
<dbReference type="AlphaFoldDB" id="A0A2N3J468"/>